<feature type="binding site" description="covalent" evidence="6">
    <location>
        <position position="66"/>
    </location>
    <ligand>
        <name>heme c</name>
        <dbReference type="ChEBI" id="CHEBI:61717"/>
    </ligand>
</feature>
<dbReference type="PANTHER" id="PTHR37823:SF4">
    <property type="entry name" value="MENAQUINOL-CYTOCHROME C REDUCTASE CYTOCHROME B_C SUBUNIT"/>
    <property type="match status" value="1"/>
</dbReference>
<name>A0A6B3VPJ4_9BACI</name>
<dbReference type="PROSITE" id="PS51007">
    <property type="entry name" value="CYTC"/>
    <property type="match status" value="1"/>
</dbReference>
<evidence type="ECO:0000313" key="13">
    <source>
        <dbReference type="Proteomes" id="UP000570010"/>
    </source>
</evidence>
<dbReference type="Proteomes" id="UP000472971">
    <property type="component" value="Unassembled WGS sequence"/>
</dbReference>
<dbReference type="InterPro" id="IPR012218">
    <property type="entry name" value="Cyt_c_BACSU-c550-type"/>
</dbReference>
<evidence type="ECO:0000256" key="2">
    <source>
        <dbReference type="ARBA" id="ARBA00022617"/>
    </source>
</evidence>
<evidence type="ECO:0000256" key="7">
    <source>
        <dbReference type="PIRSR" id="PIRSR000025-2"/>
    </source>
</evidence>
<keyword evidence="5 7" id="KW-0408">Iron</keyword>
<dbReference type="Pfam" id="PF13442">
    <property type="entry name" value="Cytochrome_CBB3"/>
    <property type="match status" value="1"/>
</dbReference>
<keyword evidence="1" id="KW-0813">Transport</keyword>
<accession>A0A6B3VPJ4</accession>
<dbReference type="PIRSF" id="PIRSF000025">
    <property type="entry name" value="Cytc_Bsub_c550"/>
    <property type="match status" value="1"/>
</dbReference>
<dbReference type="EMBL" id="JAAIWN010000002">
    <property type="protein sequence ID" value="NEY80230.1"/>
    <property type="molecule type" value="Genomic_DNA"/>
</dbReference>
<keyword evidence="2 6" id="KW-0349">Heme</keyword>
<keyword evidence="4" id="KW-0249">Electron transport</keyword>
<dbReference type="InterPro" id="IPR036909">
    <property type="entry name" value="Cyt_c-like_dom_sf"/>
</dbReference>
<reference evidence="11 12" key="1">
    <citation type="submission" date="2020-02" db="EMBL/GenBank/DDBJ databases">
        <title>Bacillus aquiflavi sp. nov., isolated from yellow water of strong flavor Chinese baijiu in Yibin region of China.</title>
        <authorList>
            <person name="Xie J."/>
        </authorList>
    </citation>
    <scope>NUCLEOTIDE SEQUENCE [LARGE SCALE GENOMIC DNA]</scope>
    <source>
        <strain evidence="11 12">3H-10</strain>
    </source>
</reference>
<keyword evidence="8" id="KW-0472">Membrane</keyword>
<keyword evidence="12" id="KW-1185">Reference proteome</keyword>
<dbReference type="GO" id="GO:0005506">
    <property type="term" value="F:iron ion binding"/>
    <property type="evidence" value="ECO:0007669"/>
    <property type="project" value="InterPro"/>
</dbReference>
<feature type="binding site" description="covalent" evidence="6">
    <location>
        <position position="63"/>
    </location>
    <ligand>
        <name>heme c</name>
        <dbReference type="ChEBI" id="CHEBI:61717"/>
    </ligand>
</feature>
<evidence type="ECO:0000256" key="3">
    <source>
        <dbReference type="ARBA" id="ARBA00022723"/>
    </source>
</evidence>
<keyword evidence="3 7" id="KW-0479">Metal-binding</keyword>
<evidence type="ECO:0000259" key="9">
    <source>
        <dbReference type="PROSITE" id="PS51007"/>
    </source>
</evidence>
<dbReference type="InterPro" id="IPR054780">
    <property type="entry name" value="Cytochro_C550_firm"/>
</dbReference>
<dbReference type="EMBL" id="JACEIO010000002">
    <property type="protein sequence ID" value="MBA4535855.1"/>
    <property type="molecule type" value="Genomic_DNA"/>
</dbReference>
<comment type="PTM">
    <text evidence="6">Binds 1 heme c group covalently per subunit.</text>
</comment>
<evidence type="ECO:0000256" key="1">
    <source>
        <dbReference type="ARBA" id="ARBA00022448"/>
    </source>
</evidence>
<dbReference type="NCBIfam" id="NF045773">
    <property type="entry name" value="cytochro_C550"/>
    <property type="match status" value="1"/>
</dbReference>
<dbReference type="AlphaFoldDB" id="A0A6B3VPJ4"/>
<evidence type="ECO:0000256" key="8">
    <source>
        <dbReference type="SAM" id="Phobius"/>
    </source>
</evidence>
<gene>
    <name evidence="11" type="ORF">G4D64_01550</name>
    <name evidence="10" type="ORF">H1Z61_01555</name>
</gene>
<organism evidence="11 12">
    <name type="scientific">Bacillus aquiflavi</name>
    <dbReference type="NCBI Taxonomy" id="2672567"/>
    <lineage>
        <taxon>Bacteria</taxon>
        <taxon>Bacillati</taxon>
        <taxon>Bacillota</taxon>
        <taxon>Bacilli</taxon>
        <taxon>Bacillales</taxon>
        <taxon>Bacillaceae</taxon>
        <taxon>Bacillus</taxon>
    </lineage>
</organism>
<evidence type="ECO:0000256" key="4">
    <source>
        <dbReference type="ARBA" id="ARBA00022982"/>
    </source>
</evidence>
<comment type="caution">
    <text evidence="11">The sequence shown here is derived from an EMBL/GenBank/DDBJ whole genome shotgun (WGS) entry which is preliminary data.</text>
</comment>
<dbReference type="GO" id="GO:0016020">
    <property type="term" value="C:membrane"/>
    <property type="evidence" value="ECO:0007669"/>
    <property type="project" value="InterPro"/>
</dbReference>
<dbReference type="PANTHER" id="PTHR37823">
    <property type="entry name" value="CYTOCHROME C-553-LIKE"/>
    <property type="match status" value="1"/>
</dbReference>
<protein>
    <submittedName>
        <fullName evidence="11">Cytochrome c</fullName>
    </submittedName>
</protein>
<feature type="binding site" description="axial binding residue" evidence="7">
    <location>
        <position position="67"/>
    </location>
    <ligand>
        <name>heme c</name>
        <dbReference type="ChEBI" id="CHEBI:61717"/>
    </ligand>
    <ligandPart>
        <name>Fe</name>
        <dbReference type="ChEBI" id="CHEBI:18248"/>
    </ligandPart>
</feature>
<evidence type="ECO:0000256" key="5">
    <source>
        <dbReference type="ARBA" id="ARBA00023004"/>
    </source>
</evidence>
<dbReference type="Proteomes" id="UP000570010">
    <property type="component" value="Unassembled WGS sequence"/>
</dbReference>
<sequence length="121" mass="12752">MNRNPVIPYVWIMVLGIGLMIGLGFKGLGDAEQLAKELEGGEEAEKTEEVADAGPEDIYSAKCLSCHGDQKQGGVGPALTNISLSEEEVADVLTNGRGTMPGGLVPPEQVDAMAKWLLGQE</sequence>
<evidence type="ECO:0000313" key="12">
    <source>
        <dbReference type="Proteomes" id="UP000472971"/>
    </source>
</evidence>
<dbReference type="InterPro" id="IPR051811">
    <property type="entry name" value="Cytochrome_c550/c551-like"/>
</dbReference>
<feature type="domain" description="Cytochrome c" evidence="9">
    <location>
        <begin position="50"/>
        <end position="121"/>
    </location>
</feature>
<proteinExistence type="predicted"/>
<dbReference type="Gene3D" id="1.10.760.10">
    <property type="entry name" value="Cytochrome c-like domain"/>
    <property type="match status" value="1"/>
</dbReference>
<evidence type="ECO:0000256" key="6">
    <source>
        <dbReference type="PIRSR" id="PIRSR000025-1"/>
    </source>
</evidence>
<dbReference type="GO" id="GO:0009055">
    <property type="term" value="F:electron transfer activity"/>
    <property type="evidence" value="ECO:0007669"/>
    <property type="project" value="InterPro"/>
</dbReference>
<feature type="transmembrane region" description="Helical" evidence="8">
    <location>
        <begin position="6"/>
        <end position="25"/>
    </location>
</feature>
<reference evidence="10 13" key="2">
    <citation type="submission" date="2020-07" db="EMBL/GenBank/DDBJ databases">
        <authorList>
            <person name="Feng H."/>
        </authorList>
    </citation>
    <scope>NUCLEOTIDE SEQUENCE [LARGE SCALE GENOMIC DNA]</scope>
    <source>
        <strain evidence="10">S-12</strain>
        <strain evidence="13">s-12</strain>
    </source>
</reference>
<evidence type="ECO:0000313" key="10">
    <source>
        <dbReference type="EMBL" id="MBA4535855.1"/>
    </source>
</evidence>
<keyword evidence="8" id="KW-0812">Transmembrane</keyword>
<dbReference type="SUPFAM" id="SSF46626">
    <property type="entry name" value="Cytochrome c"/>
    <property type="match status" value="1"/>
</dbReference>
<keyword evidence="8" id="KW-1133">Transmembrane helix</keyword>
<dbReference type="GO" id="GO:0020037">
    <property type="term" value="F:heme binding"/>
    <property type="evidence" value="ECO:0007669"/>
    <property type="project" value="InterPro"/>
</dbReference>
<dbReference type="InterPro" id="IPR009056">
    <property type="entry name" value="Cyt_c-like_dom"/>
</dbReference>
<dbReference type="RefSeq" id="WP_163239422.1">
    <property type="nucleotide sequence ID" value="NZ_CP082780.1"/>
</dbReference>
<feature type="binding site" description="axial binding residue" evidence="7">
    <location>
        <position position="100"/>
    </location>
    <ligand>
        <name>heme c</name>
        <dbReference type="ChEBI" id="CHEBI:61717"/>
    </ligand>
    <ligandPart>
        <name>Fe</name>
        <dbReference type="ChEBI" id="CHEBI:18248"/>
    </ligandPart>
</feature>
<evidence type="ECO:0000313" key="11">
    <source>
        <dbReference type="EMBL" id="NEY80230.1"/>
    </source>
</evidence>